<dbReference type="AlphaFoldDB" id="A0A0B7NWU2"/>
<evidence type="ECO:0000313" key="2">
    <source>
        <dbReference type="EMBL" id="CEP19574.1"/>
    </source>
</evidence>
<organism evidence="2 3">
    <name type="scientific">Parasitella parasitica</name>
    <dbReference type="NCBI Taxonomy" id="35722"/>
    <lineage>
        <taxon>Eukaryota</taxon>
        <taxon>Fungi</taxon>
        <taxon>Fungi incertae sedis</taxon>
        <taxon>Mucoromycota</taxon>
        <taxon>Mucoromycotina</taxon>
        <taxon>Mucoromycetes</taxon>
        <taxon>Mucorales</taxon>
        <taxon>Mucorineae</taxon>
        <taxon>Mucoraceae</taxon>
        <taxon>Parasitella</taxon>
    </lineage>
</organism>
<feature type="compositionally biased region" description="Basic and acidic residues" evidence="1">
    <location>
        <begin position="60"/>
        <end position="70"/>
    </location>
</feature>
<gene>
    <name evidence="2" type="primary">PARPA_13890.1 scaffold 47386</name>
</gene>
<name>A0A0B7NWU2_9FUNG</name>
<evidence type="ECO:0000256" key="1">
    <source>
        <dbReference type="SAM" id="MobiDB-lite"/>
    </source>
</evidence>
<accession>A0A0B7NWU2</accession>
<dbReference type="EMBL" id="LN734054">
    <property type="protein sequence ID" value="CEP19574.1"/>
    <property type="molecule type" value="Genomic_DNA"/>
</dbReference>
<sequence>MSHIFVRLPGSTLDPCTLYDIDLSLSLAPTLASSTVSPSKRLPPLKRQNKPPAIVITNDEQSKDSNREEDYSPWSAG</sequence>
<protein>
    <submittedName>
        <fullName evidence="2">Uncharacterized protein</fullName>
    </submittedName>
</protein>
<feature type="region of interest" description="Disordered" evidence="1">
    <location>
        <begin position="32"/>
        <end position="77"/>
    </location>
</feature>
<proteinExistence type="predicted"/>
<keyword evidence="3" id="KW-1185">Reference proteome</keyword>
<evidence type="ECO:0000313" key="3">
    <source>
        <dbReference type="Proteomes" id="UP000054107"/>
    </source>
</evidence>
<reference evidence="2 3" key="1">
    <citation type="submission" date="2014-09" db="EMBL/GenBank/DDBJ databases">
        <authorList>
            <person name="Ellenberger Sabrina"/>
        </authorList>
    </citation>
    <scope>NUCLEOTIDE SEQUENCE [LARGE SCALE GENOMIC DNA]</scope>
    <source>
        <strain evidence="2 3">CBS 412.66</strain>
    </source>
</reference>
<dbReference type="Proteomes" id="UP000054107">
    <property type="component" value="Unassembled WGS sequence"/>
</dbReference>